<evidence type="ECO:0000256" key="1">
    <source>
        <dbReference type="SAM" id="MobiDB-lite"/>
    </source>
</evidence>
<dbReference type="HOGENOM" id="CLU_319846_0_0_1"/>
<dbReference type="eggNOG" id="ENOG502S2YC">
    <property type="taxonomic scope" value="Eukaryota"/>
</dbReference>
<dbReference type="OrthoDB" id="3260408at2759"/>
<feature type="transmembrane region" description="Helical" evidence="2">
    <location>
        <begin position="88"/>
        <end position="106"/>
    </location>
</feature>
<evidence type="ECO:0000256" key="2">
    <source>
        <dbReference type="SAM" id="Phobius"/>
    </source>
</evidence>
<dbReference type="OMA" id="LWFTIYT"/>
<evidence type="ECO:0000313" key="3">
    <source>
        <dbReference type="EMBL" id="EPQ56742.1"/>
    </source>
</evidence>
<dbReference type="GeneID" id="19303977"/>
<feature type="region of interest" description="Disordered" evidence="1">
    <location>
        <begin position="503"/>
        <end position="540"/>
    </location>
</feature>
<accession>S7QBK5</accession>
<feature type="compositionally biased region" description="Acidic residues" evidence="1">
    <location>
        <begin position="503"/>
        <end position="513"/>
    </location>
</feature>
<reference evidence="3 4" key="1">
    <citation type="journal article" date="2012" name="Science">
        <title>The Paleozoic origin of enzymatic lignin decomposition reconstructed from 31 fungal genomes.</title>
        <authorList>
            <person name="Floudas D."/>
            <person name="Binder M."/>
            <person name="Riley R."/>
            <person name="Barry K."/>
            <person name="Blanchette R.A."/>
            <person name="Henrissat B."/>
            <person name="Martinez A.T."/>
            <person name="Otillar R."/>
            <person name="Spatafora J.W."/>
            <person name="Yadav J.S."/>
            <person name="Aerts A."/>
            <person name="Benoit I."/>
            <person name="Boyd A."/>
            <person name="Carlson A."/>
            <person name="Copeland A."/>
            <person name="Coutinho P.M."/>
            <person name="de Vries R.P."/>
            <person name="Ferreira P."/>
            <person name="Findley K."/>
            <person name="Foster B."/>
            <person name="Gaskell J."/>
            <person name="Glotzer D."/>
            <person name="Gorecki P."/>
            <person name="Heitman J."/>
            <person name="Hesse C."/>
            <person name="Hori C."/>
            <person name="Igarashi K."/>
            <person name="Jurgens J.A."/>
            <person name="Kallen N."/>
            <person name="Kersten P."/>
            <person name="Kohler A."/>
            <person name="Kuees U."/>
            <person name="Kumar T.K.A."/>
            <person name="Kuo A."/>
            <person name="LaButti K."/>
            <person name="Larrondo L.F."/>
            <person name="Lindquist E."/>
            <person name="Ling A."/>
            <person name="Lombard V."/>
            <person name="Lucas S."/>
            <person name="Lundell T."/>
            <person name="Martin R."/>
            <person name="McLaughlin D.J."/>
            <person name="Morgenstern I."/>
            <person name="Morin E."/>
            <person name="Murat C."/>
            <person name="Nagy L.G."/>
            <person name="Nolan M."/>
            <person name="Ohm R.A."/>
            <person name="Patyshakuliyeva A."/>
            <person name="Rokas A."/>
            <person name="Ruiz-Duenas F.J."/>
            <person name="Sabat G."/>
            <person name="Salamov A."/>
            <person name="Samejima M."/>
            <person name="Schmutz J."/>
            <person name="Slot J.C."/>
            <person name="St John F."/>
            <person name="Stenlid J."/>
            <person name="Sun H."/>
            <person name="Sun S."/>
            <person name="Syed K."/>
            <person name="Tsang A."/>
            <person name="Wiebenga A."/>
            <person name="Young D."/>
            <person name="Pisabarro A."/>
            <person name="Eastwood D.C."/>
            <person name="Martin F."/>
            <person name="Cullen D."/>
            <person name="Grigoriev I.V."/>
            <person name="Hibbett D.S."/>
        </authorList>
    </citation>
    <scope>NUCLEOTIDE SEQUENCE [LARGE SCALE GENOMIC DNA]</scope>
    <source>
        <strain evidence="3 4">ATCC 11539</strain>
    </source>
</reference>
<keyword evidence="2" id="KW-1133">Transmembrane helix</keyword>
<name>S7QBK5_GLOTA</name>
<dbReference type="STRING" id="670483.S7QBK5"/>
<feature type="region of interest" description="Disordered" evidence="1">
    <location>
        <begin position="751"/>
        <end position="810"/>
    </location>
</feature>
<keyword evidence="2" id="KW-0472">Membrane</keyword>
<evidence type="ECO:0000313" key="4">
    <source>
        <dbReference type="Proteomes" id="UP000030669"/>
    </source>
</evidence>
<feature type="compositionally biased region" description="Basic residues" evidence="1">
    <location>
        <begin position="67"/>
        <end position="80"/>
    </location>
</feature>
<feature type="region of interest" description="Disordered" evidence="1">
    <location>
        <begin position="462"/>
        <end position="485"/>
    </location>
</feature>
<feature type="region of interest" description="Disordered" evidence="1">
    <location>
        <begin position="1"/>
        <end position="80"/>
    </location>
</feature>
<dbReference type="AlphaFoldDB" id="S7QBK5"/>
<gene>
    <name evidence="3" type="ORF">GLOTRDRAFT_138391</name>
</gene>
<sequence length="873" mass="95293">MVVTRKEPIAPPTPSSRTNSSQPLPRVAKGKSPANGAAAVDATGSSSVTQPVGLDQSDDGSGDKSQKSKSKSKNKKAAKKQRKARNSFFALIRDILFGVLLIYSLFVCSPDKPVTPDSHPICRALSASHHRIVEPYILTPLRPVLDHPSVAPYVQRVEPYRQKVITTGEFVIDQTRTQWIRRVIPQWNQRVVPQWNKFVVPELKKLEAKVEPYRSQLEREYHRAVAPRVRLAQYNLERWYRSSQPYITLAAQKAQTGYQVAKPYAIPALQRSRQVLLRALAFLQEQRRQFVDPHVITLLGKVTELSTGKAQQIKSQVYTAVSSAREASSSLSSRVQTASSSAREAESSVTSKAATVASSASETLSSVASAAQSTASSLVSGVSAEVGVGTPLASAPATIVEAEVPSSYSSDPSTSSWSSAAESATETLSSVSSIIATHAEDASSSVASLVKEATSTVESLVTEVTGPSKTPSFVAPQPTSAPGGDDFELNEFIDILGDLDSDEPEPFDTDDILDSMPTPSETAEEKEARRKRTAEKRRDITSRHAKWEEELEALIKAKKKELRKSLVALRKAAVTELKESKEIQGEVEGLVEEAEKFLKGADGYLKTLKKEDRSVQDKERLWGKVLDRVEKRFEERIDKVAGLVNEWHGTVQYREMQEVNDVAEAVKDLAERAQADIGMDYAWLDDVDYTDWVRYHDLMRASENFTQQALMIQNGTHPSPPINPVLPALNDLEAEIKDIVTGFQTRVRGLKRSGHRAFGGSNDEEDADKQDSEDKSDAPTTPQSPIPDASILPVPDPEKDTAMGAALPVIGRSKEEVIDALGRAAEALKSQGQASSSTKTASQGVTPEEAVESLVQDVEAEAEKAAPSAHQEL</sequence>
<keyword evidence="2" id="KW-0812">Transmembrane</keyword>
<keyword evidence="4" id="KW-1185">Reference proteome</keyword>
<proteinExistence type="predicted"/>
<feature type="region of interest" description="Disordered" evidence="1">
    <location>
        <begin position="826"/>
        <end position="873"/>
    </location>
</feature>
<dbReference type="KEGG" id="gtr:GLOTRDRAFT_138391"/>
<dbReference type="RefSeq" id="XP_007865417.1">
    <property type="nucleotide sequence ID" value="XM_007867226.1"/>
</dbReference>
<feature type="compositionally biased region" description="Polar residues" evidence="1">
    <location>
        <begin position="830"/>
        <end position="845"/>
    </location>
</feature>
<dbReference type="Proteomes" id="UP000030669">
    <property type="component" value="Unassembled WGS sequence"/>
</dbReference>
<organism evidence="3 4">
    <name type="scientific">Gloeophyllum trabeum (strain ATCC 11539 / FP-39264 / Madison 617)</name>
    <name type="common">Brown rot fungus</name>
    <dbReference type="NCBI Taxonomy" id="670483"/>
    <lineage>
        <taxon>Eukaryota</taxon>
        <taxon>Fungi</taxon>
        <taxon>Dikarya</taxon>
        <taxon>Basidiomycota</taxon>
        <taxon>Agaricomycotina</taxon>
        <taxon>Agaricomycetes</taxon>
        <taxon>Gloeophyllales</taxon>
        <taxon>Gloeophyllaceae</taxon>
        <taxon>Gloeophyllum</taxon>
    </lineage>
</organism>
<dbReference type="EMBL" id="KB469300">
    <property type="protein sequence ID" value="EPQ56742.1"/>
    <property type="molecule type" value="Genomic_DNA"/>
</dbReference>
<feature type="region of interest" description="Disordered" evidence="1">
    <location>
        <begin position="332"/>
        <end position="352"/>
    </location>
</feature>
<protein>
    <submittedName>
        <fullName evidence="3">Uncharacterized protein</fullName>
    </submittedName>
</protein>